<dbReference type="RefSeq" id="XP_002176288.1">
    <property type="nucleotide sequence ID" value="XM_002176252.1"/>
</dbReference>
<dbReference type="EMBL" id="DS999283">
    <property type="protein sequence ID" value="EEC42680.1"/>
    <property type="molecule type" value="Genomic_DNA"/>
</dbReference>
<dbReference type="AlphaFoldDB" id="B7S3Z9"/>
<dbReference type="InParanoid" id="B7S3Z9"/>
<protein>
    <submittedName>
        <fullName evidence="1">Uncharacterized protein</fullName>
    </submittedName>
</protein>
<sequence>MSKTIFNGDSNDNESVFYANARDDLNASAANKERQALKHFNHFLKTYCVQIGIQIIEAATIPYHGIPCKASKKAVFEFWDLMTGAFVTYMGNHAKIGCDPEAERIKRGTAAQYCLSVRGYFNNKFRNEDPIPILHNDKQWSKLMTKLRGKYCEANQASGKSAVEGNKSSTRKDREWLATGCIWDGTAETSEFWHLLNTTYHCSGRGSEVSLIKPKDIRAVEVNKCIHQYHILQAEVQRQKDQPLQNIVIYPHCDGILEDYYFSLIYLLVMTGCNKRGGSNQVVVETPGLSLAAVFRTGWANRRCDTLWEYISDSFVLSKQAGKALSKWTHRIGDTIYGGQPPAFDDIGGYHGDPSPPSFLQDSDAGKAVATALVDGNRSKLQQFSDVLFEDDTDRRWHPRVRELLVMTLLLRYDQFLAVLRRHPDAYISDSFKSYPRFDLDKSCNYTTIRNHLFVCRVERALEKAGVDKSIFNDWCKCARSAFIERNLIAIPDLSLYGGTNKRIMLDPRFFIDHMNSIASLAQSNHHVVQQLRRQLNDMQELMTHGLNLNHRLHVDQCTLLTSVRRMETHLLGNRPETVSPSPSSNVTPFTVSMKGFTNQKSMSDVFVSFFDEDYRAGFELDKKSEAWKEDMDAPEKKRYKNLFTKIKRAIKIALMHVDEFPLIPDDPSKYKEVLRRTATVAEERIRNSLDYGDKKISIYTLVNLPDIKDREKTLKLPDDTPEEMRKFFTKKYLKIITALCSENSQ</sequence>
<accession>B7S3Z9</accession>
<name>B7S3Z9_PHATC</name>
<evidence type="ECO:0000313" key="2">
    <source>
        <dbReference type="Proteomes" id="UP000000759"/>
    </source>
</evidence>
<dbReference type="HOGENOM" id="CLU_372795_0_0_1"/>
<organism evidence="1 2">
    <name type="scientific">Phaeodactylum tricornutum (strain CCAP 1055/1)</name>
    <dbReference type="NCBI Taxonomy" id="556484"/>
    <lineage>
        <taxon>Eukaryota</taxon>
        <taxon>Sar</taxon>
        <taxon>Stramenopiles</taxon>
        <taxon>Ochrophyta</taxon>
        <taxon>Bacillariophyta</taxon>
        <taxon>Bacillariophyceae</taxon>
        <taxon>Bacillariophycidae</taxon>
        <taxon>Naviculales</taxon>
        <taxon>Phaeodactylaceae</taxon>
        <taxon>Phaeodactylum</taxon>
    </lineage>
</organism>
<reference evidence="1 2" key="1">
    <citation type="journal article" date="2008" name="Nature">
        <title>The Phaeodactylum genome reveals the evolutionary history of diatom genomes.</title>
        <authorList>
            <person name="Bowler C."/>
            <person name="Allen A.E."/>
            <person name="Badger J.H."/>
            <person name="Grimwood J."/>
            <person name="Jabbari K."/>
            <person name="Kuo A."/>
            <person name="Maheswari U."/>
            <person name="Martens C."/>
            <person name="Maumus F."/>
            <person name="Otillar R.P."/>
            <person name="Rayko E."/>
            <person name="Salamov A."/>
            <person name="Vandepoele K."/>
            <person name="Beszteri B."/>
            <person name="Gruber A."/>
            <person name="Heijde M."/>
            <person name="Katinka M."/>
            <person name="Mock T."/>
            <person name="Valentin K."/>
            <person name="Verret F."/>
            <person name="Berges J.A."/>
            <person name="Brownlee C."/>
            <person name="Cadoret J.P."/>
            <person name="Chiovitti A."/>
            <person name="Choi C.J."/>
            <person name="Coesel S."/>
            <person name="De Martino A."/>
            <person name="Detter J.C."/>
            <person name="Durkin C."/>
            <person name="Falciatore A."/>
            <person name="Fournet J."/>
            <person name="Haruta M."/>
            <person name="Huysman M.J."/>
            <person name="Jenkins B.D."/>
            <person name="Jiroutova K."/>
            <person name="Jorgensen R.E."/>
            <person name="Joubert Y."/>
            <person name="Kaplan A."/>
            <person name="Kroger N."/>
            <person name="Kroth P.G."/>
            <person name="La Roche J."/>
            <person name="Lindquist E."/>
            <person name="Lommer M."/>
            <person name="Martin-Jezequel V."/>
            <person name="Lopez P.J."/>
            <person name="Lucas S."/>
            <person name="Mangogna M."/>
            <person name="McGinnis K."/>
            <person name="Medlin L.K."/>
            <person name="Montsant A."/>
            <person name="Oudot-Le Secq M.P."/>
            <person name="Napoli C."/>
            <person name="Obornik M."/>
            <person name="Parker M.S."/>
            <person name="Petit J.L."/>
            <person name="Porcel B.M."/>
            <person name="Poulsen N."/>
            <person name="Robison M."/>
            <person name="Rychlewski L."/>
            <person name="Rynearson T.A."/>
            <person name="Schmutz J."/>
            <person name="Shapiro H."/>
            <person name="Siaut M."/>
            <person name="Stanley M."/>
            <person name="Sussman M.R."/>
            <person name="Taylor A.R."/>
            <person name="Vardi A."/>
            <person name="von Dassow P."/>
            <person name="Vyverman W."/>
            <person name="Willis A."/>
            <person name="Wyrwicz L.S."/>
            <person name="Rokhsar D.S."/>
            <person name="Weissenbach J."/>
            <person name="Armbrust E.V."/>
            <person name="Green B.R."/>
            <person name="Van de Peer Y."/>
            <person name="Grigoriev I.V."/>
        </authorList>
    </citation>
    <scope>NUCLEOTIDE SEQUENCE [LARGE SCALE GENOMIC DNA]</scope>
    <source>
        <strain evidence="1 2">CCAP 1055/1</strain>
    </source>
</reference>
<evidence type="ECO:0000313" key="1">
    <source>
        <dbReference type="EMBL" id="EEC42680.1"/>
    </source>
</evidence>
<dbReference type="Proteomes" id="UP000000759">
    <property type="component" value="Unassembled WGS sequence"/>
</dbReference>
<reference evidence="2" key="2">
    <citation type="submission" date="2008-08" db="EMBL/GenBank/DDBJ databases">
        <authorList>
            <consortium name="Diatom Consortium"/>
            <person name="Grigoriev I."/>
            <person name="Grimwood J."/>
            <person name="Kuo A."/>
            <person name="Otillar R.P."/>
            <person name="Salamov A."/>
            <person name="Detter J.C."/>
            <person name="Lindquist E."/>
            <person name="Shapiro H."/>
            <person name="Lucas S."/>
            <person name="Glavina del Rio T."/>
            <person name="Pitluck S."/>
            <person name="Rokhsar D."/>
            <person name="Bowler C."/>
        </authorList>
    </citation>
    <scope>GENOME REANNOTATION</scope>
    <source>
        <strain evidence="2">CCAP 1055/1</strain>
    </source>
</reference>
<keyword evidence="2" id="KW-1185">Reference proteome</keyword>
<gene>
    <name evidence="1" type="ORF">PHATRDRAFT_bd1303</name>
</gene>
<dbReference type="GeneID" id="7204938"/>
<dbReference type="PaxDb" id="2850-Phatrdraft1303"/>
<proteinExistence type="predicted"/>
<dbReference type="OrthoDB" id="39806at2759"/>
<dbReference type="KEGG" id="pti:PHATRDRAFT_bd1303"/>